<dbReference type="AlphaFoldDB" id="Q4SHM3"/>
<protein>
    <submittedName>
        <fullName evidence="1">(spotted green pufferfish) hypothetical protein</fullName>
    </submittedName>
</protein>
<name>Q4SHM3_TETNG</name>
<reference evidence="1" key="2">
    <citation type="submission" date="2004-02" db="EMBL/GenBank/DDBJ databases">
        <authorList>
            <consortium name="Genoscope"/>
            <consortium name="Whitehead Institute Centre for Genome Research"/>
        </authorList>
    </citation>
    <scope>NUCLEOTIDE SEQUENCE</scope>
</reference>
<gene>
    <name evidence="1" type="ORF">GSTENG00018087001</name>
</gene>
<dbReference type="EMBL" id="CAAE01014581">
    <property type="protein sequence ID" value="CAF99859.1"/>
    <property type="molecule type" value="Genomic_DNA"/>
</dbReference>
<accession>Q4SHM3</accession>
<sequence length="79" mass="9052">MLRKRKELIPLIGFATFAATGATTAALYFLFTKPDVILNKSSNPEPWERVDPSKPQKLLTINQQWKPVEELERVKKLAK</sequence>
<evidence type="ECO:0000313" key="1">
    <source>
        <dbReference type="EMBL" id="CAF99859.1"/>
    </source>
</evidence>
<dbReference type="PANTHER" id="PTHR14256">
    <property type="entry name" value="NADH-UBIQUINONE OXIDOREDUCTASE MLRQ SUBUNIT"/>
    <property type="match status" value="1"/>
</dbReference>
<dbReference type="Pfam" id="PF06522">
    <property type="entry name" value="B12D"/>
    <property type="match status" value="1"/>
</dbReference>
<proteinExistence type="predicted"/>
<dbReference type="InterPro" id="IPR010530">
    <property type="entry name" value="B12D"/>
</dbReference>
<dbReference type="OrthoDB" id="5511684at2759"/>
<dbReference type="PANTHER" id="PTHR14256:SF3">
    <property type="entry name" value="NORMAL MUCOSA OF ESOPHAGUS-SPECIFIC GENE 1 PROTEIN"/>
    <property type="match status" value="1"/>
</dbReference>
<reference evidence="1" key="1">
    <citation type="journal article" date="2004" name="Nature">
        <title>Genome duplication in the teleost fish Tetraodon nigroviridis reveals the early vertebrate proto-karyotype.</title>
        <authorList>
            <person name="Jaillon O."/>
            <person name="Aury J.-M."/>
            <person name="Brunet F."/>
            <person name="Petit J.-L."/>
            <person name="Stange-Thomann N."/>
            <person name="Mauceli E."/>
            <person name="Bouneau L."/>
            <person name="Fischer C."/>
            <person name="Ozouf-Costaz C."/>
            <person name="Bernot A."/>
            <person name="Nicaud S."/>
            <person name="Jaffe D."/>
            <person name="Fisher S."/>
            <person name="Lutfalla G."/>
            <person name="Dossat C."/>
            <person name="Segurens B."/>
            <person name="Dasilva C."/>
            <person name="Salanoubat M."/>
            <person name="Levy M."/>
            <person name="Boudet N."/>
            <person name="Castellano S."/>
            <person name="Anthouard V."/>
            <person name="Jubin C."/>
            <person name="Castelli V."/>
            <person name="Katinka M."/>
            <person name="Vacherie B."/>
            <person name="Biemont C."/>
            <person name="Skalli Z."/>
            <person name="Cattolico L."/>
            <person name="Poulain J."/>
            <person name="De Berardinis V."/>
            <person name="Cruaud C."/>
            <person name="Duprat S."/>
            <person name="Brottier P."/>
            <person name="Coutanceau J.-P."/>
            <person name="Gouzy J."/>
            <person name="Parra G."/>
            <person name="Lardier G."/>
            <person name="Chapple C."/>
            <person name="McKernan K.J."/>
            <person name="McEwan P."/>
            <person name="Bosak S."/>
            <person name="Kellis M."/>
            <person name="Volff J.-N."/>
            <person name="Guigo R."/>
            <person name="Zody M.C."/>
            <person name="Mesirov J."/>
            <person name="Lindblad-Toh K."/>
            <person name="Birren B."/>
            <person name="Nusbaum C."/>
            <person name="Kahn D."/>
            <person name="Robinson-Rechavi M."/>
            <person name="Laudet V."/>
            <person name="Schachter V."/>
            <person name="Quetier F."/>
            <person name="Saurin W."/>
            <person name="Scarpelli C."/>
            <person name="Wincker P."/>
            <person name="Lander E.S."/>
            <person name="Weissenbach J."/>
            <person name="Roest Crollius H."/>
        </authorList>
    </citation>
    <scope>NUCLEOTIDE SEQUENCE [LARGE SCALE GENOMIC DNA]</scope>
</reference>
<comment type="caution">
    <text evidence="1">The sequence shown here is derived from an EMBL/GenBank/DDBJ whole genome shotgun (WGS) entry which is preliminary data.</text>
</comment>
<organism evidence="1">
    <name type="scientific">Tetraodon nigroviridis</name>
    <name type="common">Spotted green pufferfish</name>
    <name type="synonym">Chelonodon nigroviridis</name>
    <dbReference type="NCBI Taxonomy" id="99883"/>
    <lineage>
        <taxon>Eukaryota</taxon>
        <taxon>Metazoa</taxon>
        <taxon>Chordata</taxon>
        <taxon>Craniata</taxon>
        <taxon>Vertebrata</taxon>
        <taxon>Euteleostomi</taxon>
        <taxon>Actinopterygii</taxon>
        <taxon>Neopterygii</taxon>
        <taxon>Teleostei</taxon>
        <taxon>Neoteleostei</taxon>
        <taxon>Acanthomorphata</taxon>
        <taxon>Eupercaria</taxon>
        <taxon>Tetraodontiformes</taxon>
        <taxon>Tetradontoidea</taxon>
        <taxon>Tetraodontidae</taxon>
        <taxon>Tetraodon</taxon>
    </lineage>
</organism>
<dbReference type="KEGG" id="tng:GSTEN00018087G001"/>